<keyword evidence="2" id="KW-0472">Membrane</keyword>
<dbReference type="EMBL" id="CP072757">
    <property type="protein sequence ID" value="QUC21806.1"/>
    <property type="molecule type" value="Genomic_DNA"/>
</dbReference>
<proteinExistence type="predicted"/>
<keyword evidence="4" id="KW-1185">Reference proteome</keyword>
<name>A0A8E5HUJ5_USTVR</name>
<feature type="transmembrane region" description="Helical" evidence="2">
    <location>
        <begin position="218"/>
        <end position="243"/>
    </location>
</feature>
<evidence type="ECO:0000313" key="3">
    <source>
        <dbReference type="EMBL" id="QUC21806.1"/>
    </source>
</evidence>
<keyword evidence="2" id="KW-0812">Transmembrane</keyword>
<evidence type="ECO:0000256" key="1">
    <source>
        <dbReference type="SAM" id="MobiDB-lite"/>
    </source>
</evidence>
<accession>A0A8E5HUJ5</accession>
<dbReference type="OrthoDB" id="5215637at2759"/>
<dbReference type="RefSeq" id="XP_042999479.1">
    <property type="nucleotide sequence ID" value="XM_043143544.1"/>
</dbReference>
<reference evidence="3" key="1">
    <citation type="submission" date="2020-03" db="EMBL/GenBank/DDBJ databases">
        <title>A mixture of massive structural variations and highly conserved coding sequences in Ustilaginoidea virens genome.</title>
        <authorList>
            <person name="Zhang K."/>
            <person name="Zhao Z."/>
            <person name="Zhang Z."/>
            <person name="Li Y."/>
            <person name="Hsiang T."/>
            <person name="Sun W."/>
        </authorList>
    </citation>
    <scope>NUCLEOTIDE SEQUENCE</scope>
    <source>
        <strain evidence="3">UV-8b</strain>
    </source>
</reference>
<protein>
    <submittedName>
        <fullName evidence="3">Uncharacterized protein</fullName>
    </submittedName>
</protein>
<dbReference type="AlphaFoldDB" id="A0A8E5HUJ5"/>
<evidence type="ECO:0000313" key="4">
    <source>
        <dbReference type="Proteomes" id="UP000027002"/>
    </source>
</evidence>
<gene>
    <name evidence="3" type="ORF">UV8b_06047</name>
</gene>
<organism evidence="3 4">
    <name type="scientific">Ustilaginoidea virens</name>
    <name type="common">Rice false smut fungus</name>
    <name type="synonym">Villosiclava virens</name>
    <dbReference type="NCBI Taxonomy" id="1159556"/>
    <lineage>
        <taxon>Eukaryota</taxon>
        <taxon>Fungi</taxon>
        <taxon>Dikarya</taxon>
        <taxon>Ascomycota</taxon>
        <taxon>Pezizomycotina</taxon>
        <taxon>Sordariomycetes</taxon>
        <taxon>Hypocreomycetidae</taxon>
        <taxon>Hypocreales</taxon>
        <taxon>Clavicipitaceae</taxon>
        <taxon>Ustilaginoidea</taxon>
    </lineage>
</organism>
<sequence>MVYIPPCREPGCLLSAPPQNTIPGSPYVTKEMAISFIFAAIALAHSAQSTAQCYWMNGTEATKDMQPCNPNQAVSACCASNKARPDICTTRGICISQDEGYTGLAFANGCTDPTGKDRNCPQICVGKLDSSIFSINVLACNSGGHYCCRDANDHKNCCDNALAQVEVDLGGLFIPEPKTVTTAPSGTAATTPTAAACESNVTLNNNLTGNASCPTDKAAVVGGAVGGVLGGALLAALGAIAVMHRQRSRNGERGPNGTNTSKNCSPDYHFNEYSNVPQELPALRSAHELRG</sequence>
<evidence type="ECO:0000256" key="2">
    <source>
        <dbReference type="SAM" id="Phobius"/>
    </source>
</evidence>
<feature type="region of interest" description="Disordered" evidence="1">
    <location>
        <begin position="246"/>
        <end position="271"/>
    </location>
</feature>
<dbReference type="Proteomes" id="UP000027002">
    <property type="component" value="Chromosome 5"/>
</dbReference>
<dbReference type="GeneID" id="66066824"/>
<dbReference type="KEGG" id="uvi:66066824"/>
<keyword evidence="2" id="KW-1133">Transmembrane helix</keyword>